<evidence type="ECO:0000256" key="3">
    <source>
        <dbReference type="ARBA" id="ARBA00022516"/>
    </source>
</evidence>
<keyword evidence="3" id="KW-0444">Lipid biosynthesis</keyword>
<evidence type="ECO:0000256" key="2">
    <source>
        <dbReference type="ARBA" id="ARBA00022475"/>
    </source>
</evidence>
<dbReference type="GO" id="GO:0022857">
    <property type="term" value="F:transmembrane transporter activity"/>
    <property type="evidence" value="ECO:0007669"/>
    <property type="project" value="InterPro"/>
</dbReference>
<evidence type="ECO:0000313" key="13">
    <source>
        <dbReference type="EMBL" id="TNJ33848.1"/>
    </source>
</evidence>
<protein>
    <recommendedName>
        <fullName evidence="12">EamA domain-containing protein</fullName>
    </recommendedName>
</protein>
<dbReference type="Gene3D" id="1.10.3730.20">
    <property type="match status" value="1"/>
</dbReference>
<keyword evidence="9" id="KW-0443">Lipid metabolism</keyword>
<dbReference type="AlphaFoldDB" id="A0A5C4RS19"/>
<reference evidence="13 14" key="1">
    <citation type="submission" date="2019-03" db="EMBL/GenBank/DDBJ databases">
        <title>Arenimonas daejeonensis sp. nov., isolated from compost.</title>
        <authorList>
            <person name="Jeon C.O."/>
        </authorList>
    </citation>
    <scope>NUCLEOTIDE SEQUENCE [LARGE SCALE GENOMIC DNA]</scope>
    <source>
        <strain evidence="13 14">R29</strain>
    </source>
</reference>
<dbReference type="EMBL" id="SMDR01000002">
    <property type="protein sequence ID" value="TNJ33848.1"/>
    <property type="molecule type" value="Genomic_DNA"/>
</dbReference>
<evidence type="ECO:0000256" key="4">
    <source>
        <dbReference type="ARBA" id="ARBA00022519"/>
    </source>
</evidence>
<dbReference type="RefSeq" id="WP_139448665.1">
    <property type="nucleotide sequence ID" value="NZ_SMDR01000002.1"/>
</dbReference>
<dbReference type="OrthoDB" id="517481at2"/>
<evidence type="ECO:0000256" key="1">
    <source>
        <dbReference type="ARBA" id="ARBA00004651"/>
    </source>
</evidence>
<evidence type="ECO:0000256" key="6">
    <source>
        <dbReference type="ARBA" id="ARBA00022692"/>
    </source>
</evidence>
<evidence type="ECO:0000256" key="10">
    <source>
        <dbReference type="ARBA" id="ARBA00023136"/>
    </source>
</evidence>
<dbReference type="Proteomes" id="UP000305760">
    <property type="component" value="Unassembled WGS sequence"/>
</dbReference>
<keyword evidence="5" id="KW-0441">Lipid A biosynthesis</keyword>
<keyword evidence="7" id="KW-0448">Lipopolysaccharide biosynthesis</keyword>
<keyword evidence="14" id="KW-1185">Reference proteome</keyword>
<evidence type="ECO:0000313" key="14">
    <source>
        <dbReference type="Proteomes" id="UP000305760"/>
    </source>
</evidence>
<gene>
    <name evidence="13" type="ORF">E1B00_10995</name>
</gene>
<dbReference type="GO" id="GO:0009245">
    <property type="term" value="P:lipid A biosynthetic process"/>
    <property type="evidence" value="ECO:0007669"/>
    <property type="project" value="UniProtKB-KW"/>
</dbReference>
<name>A0A5C4RS19_9GAMM</name>
<dbReference type="InterPro" id="IPR000390">
    <property type="entry name" value="Small_drug/metabolite_transptr"/>
</dbReference>
<dbReference type="InterPro" id="IPR000620">
    <property type="entry name" value="EamA_dom"/>
</dbReference>
<dbReference type="InterPro" id="IPR037185">
    <property type="entry name" value="EmrE-like"/>
</dbReference>
<accession>A0A5C4RS19</accession>
<sequence length="121" mass="12977">MSYVFIALTIVLTVYGQLVLKWQASKRPDATLAGMNPEAMLSLLLNPWVISGFAAAFAASLCWMAAIGKMPLSKAYPFMALSFPTVGVLAVWLFNEQFNTPKIIGTALILAGVVVLSRAPA</sequence>
<evidence type="ECO:0000256" key="5">
    <source>
        <dbReference type="ARBA" id="ARBA00022556"/>
    </source>
</evidence>
<comment type="caution">
    <text evidence="13">The sequence shown here is derived from an EMBL/GenBank/DDBJ whole genome shotgun (WGS) entry which is preliminary data.</text>
</comment>
<dbReference type="SUPFAM" id="SSF103481">
    <property type="entry name" value="Multidrug resistance efflux transporter EmrE"/>
    <property type="match status" value="1"/>
</dbReference>
<comment type="subcellular location">
    <subcellularLocation>
        <location evidence="1">Cell membrane</location>
        <topology evidence="1">Multi-pass membrane protein</topology>
    </subcellularLocation>
</comment>
<evidence type="ECO:0000256" key="11">
    <source>
        <dbReference type="SAM" id="Phobius"/>
    </source>
</evidence>
<dbReference type="PANTHER" id="PTHR30561">
    <property type="entry name" value="SMR FAMILY PROTON-DEPENDENT DRUG EFFLUX TRANSPORTER SUGE"/>
    <property type="match status" value="1"/>
</dbReference>
<keyword evidence="10 11" id="KW-0472">Membrane</keyword>
<feature type="transmembrane region" description="Helical" evidence="11">
    <location>
        <begin position="75"/>
        <end position="94"/>
    </location>
</feature>
<feature type="domain" description="EamA" evidence="12">
    <location>
        <begin position="49"/>
        <end position="117"/>
    </location>
</feature>
<dbReference type="GO" id="GO:0009103">
    <property type="term" value="P:lipopolysaccharide biosynthetic process"/>
    <property type="evidence" value="ECO:0007669"/>
    <property type="project" value="UniProtKB-KW"/>
</dbReference>
<keyword evidence="8 11" id="KW-1133">Transmembrane helix</keyword>
<proteinExistence type="predicted"/>
<organism evidence="13 14">
    <name type="scientific">Arenimonas terrae</name>
    <dbReference type="NCBI Taxonomy" id="2546226"/>
    <lineage>
        <taxon>Bacteria</taxon>
        <taxon>Pseudomonadati</taxon>
        <taxon>Pseudomonadota</taxon>
        <taxon>Gammaproteobacteria</taxon>
        <taxon>Lysobacterales</taxon>
        <taxon>Lysobacteraceae</taxon>
        <taxon>Arenimonas</taxon>
    </lineage>
</organism>
<evidence type="ECO:0000256" key="8">
    <source>
        <dbReference type="ARBA" id="ARBA00022989"/>
    </source>
</evidence>
<evidence type="ECO:0000256" key="9">
    <source>
        <dbReference type="ARBA" id="ARBA00023098"/>
    </source>
</evidence>
<keyword evidence="2" id="KW-1003">Cell membrane</keyword>
<dbReference type="Pfam" id="PF00892">
    <property type="entry name" value="EamA"/>
    <property type="match status" value="1"/>
</dbReference>
<evidence type="ECO:0000259" key="12">
    <source>
        <dbReference type="Pfam" id="PF00892"/>
    </source>
</evidence>
<keyword evidence="6 11" id="KW-0812">Transmembrane</keyword>
<keyword evidence="4" id="KW-0997">Cell inner membrane</keyword>
<feature type="transmembrane region" description="Helical" evidence="11">
    <location>
        <begin position="40"/>
        <end position="63"/>
    </location>
</feature>
<dbReference type="GO" id="GO:0005886">
    <property type="term" value="C:plasma membrane"/>
    <property type="evidence" value="ECO:0007669"/>
    <property type="project" value="UniProtKB-SubCell"/>
</dbReference>
<dbReference type="PANTHER" id="PTHR30561:SF9">
    <property type="entry name" value="4-AMINO-4-DEOXY-L-ARABINOSE-PHOSPHOUNDECAPRENOL FLIPPASE SUBUNIT ARNF-RELATED"/>
    <property type="match status" value="1"/>
</dbReference>
<evidence type="ECO:0000256" key="7">
    <source>
        <dbReference type="ARBA" id="ARBA00022985"/>
    </source>
</evidence>